<dbReference type="RefSeq" id="WP_216441052.1">
    <property type="nucleotide sequence ID" value="NZ_JAHLQF010000006.1"/>
</dbReference>
<sequence>MQVISVFNQKGGCGKSTTCSNLGAYLARHGKKVLLIDMDPQANLTVSVGVNDDELEETIYTLLQLNSKELTRERILEVMKETSYERLLILPSDITLSNAEISLASVMSREHVLKRIIEQIGDYFDYVLIDCPPSLGLLSVNSLVASDYLIIPVTPQFFSIKGIKHLMETYTLIKDTLNPNLEIMGVLVTMYDKRKNIAKDIRTTLVEVFGDKVFNTVIRQDVQIEYSQDNQTPIIYYNDKCRSHEDYKNLGREVLAWQRV</sequence>
<organism evidence="2 3">
    <name type="scientific">Clostridium mobile</name>
    <dbReference type="NCBI Taxonomy" id="2841512"/>
    <lineage>
        <taxon>Bacteria</taxon>
        <taxon>Bacillati</taxon>
        <taxon>Bacillota</taxon>
        <taxon>Clostridia</taxon>
        <taxon>Eubacteriales</taxon>
        <taxon>Clostridiaceae</taxon>
        <taxon>Clostridium</taxon>
    </lineage>
</organism>
<proteinExistence type="predicted"/>
<dbReference type="PANTHER" id="PTHR13696:SF99">
    <property type="entry name" value="COBYRINIC ACID AC-DIAMIDE SYNTHASE"/>
    <property type="match status" value="1"/>
</dbReference>
<reference evidence="2 3" key="1">
    <citation type="submission" date="2021-06" db="EMBL/GenBank/DDBJ databases">
        <authorList>
            <person name="Sun Q."/>
            <person name="Li D."/>
        </authorList>
    </citation>
    <scope>NUCLEOTIDE SEQUENCE [LARGE SCALE GENOMIC DNA]</scope>
    <source>
        <strain evidence="2 3">MSJ-11</strain>
    </source>
</reference>
<gene>
    <name evidence="2" type="ORF">KQI86_19295</name>
</gene>
<comment type="caution">
    <text evidence="2">The sequence shown here is derived from an EMBL/GenBank/DDBJ whole genome shotgun (WGS) entry which is preliminary data.</text>
</comment>
<dbReference type="InterPro" id="IPR050678">
    <property type="entry name" value="DNA_Partitioning_ATPase"/>
</dbReference>
<feature type="domain" description="AAA" evidence="1">
    <location>
        <begin position="1"/>
        <end position="183"/>
    </location>
</feature>
<dbReference type="PANTHER" id="PTHR13696">
    <property type="entry name" value="P-LOOP CONTAINING NUCLEOSIDE TRIPHOSPHATE HYDROLASE"/>
    <property type="match status" value="1"/>
</dbReference>
<protein>
    <submittedName>
        <fullName evidence="2">AAA family ATPase</fullName>
    </submittedName>
</protein>
<keyword evidence="3" id="KW-1185">Reference proteome</keyword>
<name>A0ABS6EMI4_9CLOT</name>
<dbReference type="CDD" id="cd02042">
    <property type="entry name" value="ParAB_family"/>
    <property type="match status" value="1"/>
</dbReference>
<dbReference type="PIRSF" id="PIRSF009320">
    <property type="entry name" value="Nuc_binding_HP_1000"/>
    <property type="match status" value="1"/>
</dbReference>
<evidence type="ECO:0000313" key="3">
    <source>
        <dbReference type="Proteomes" id="UP000726170"/>
    </source>
</evidence>
<accession>A0ABS6EMI4</accession>
<evidence type="ECO:0000313" key="2">
    <source>
        <dbReference type="EMBL" id="MBU5486450.1"/>
    </source>
</evidence>
<dbReference type="Pfam" id="PF13614">
    <property type="entry name" value="AAA_31"/>
    <property type="match status" value="1"/>
</dbReference>
<dbReference type="Proteomes" id="UP000726170">
    <property type="component" value="Unassembled WGS sequence"/>
</dbReference>
<dbReference type="InterPro" id="IPR025669">
    <property type="entry name" value="AAA_dom"/>
</dbReference>
<dbReference type="EMBL" id="JAHLQF010000006">
    <property type="protein sequence ID" value="MBU5486450.1"/>
    <property type="molecule type" value="Genomic_DNA"/>
</dbReference>
<evidence type="ECO:0000259" key="1">
    <source>
        <dbReference type="Pfam" id="PF13614"/>
    </source>
</evidence>